<dbReference type="GO" id="GO:0030976">
    <property type="term" value="F:thiamine pyrophosphate binding"/>
    <property type="evidence" value="ECO:0007669"/>
    <property type="project" value="TreeGrafter"/>
</dbReference>
<dbReference type="Pfam" id="PF13416">
    <property type="entry name" value="SBP_bac_8"/>
    <property type="match status" value="1"/>
</dbReference>
<gene>
    <name evidence="3" type="ORF">SAMN04489859_10769</name>
</gene>
<dbReference type="GO" id="GO:0030288">
    <property type="term" value="C:outer membrane-bounded periplasmic space"/>
    <property type="evidence" value="ECO:0007669"/>
    <property type="project" value="TreeGrafter"/>
</dbReference>
<evidence type="ECO:0000256" key="1">
    <source>
        <dbReference type="ARBA" id="ARBA00022729"/>
    </source>
</evidence>
<keyword evidence="1 2" id="KW-0732">Signal</keyword>
<dbReference type="OrthoDB" id="9766989at2"/>
<dbReference type="SUPFAM" id="SSF53850">
    <property type="entry name" value="Periplasmic binding protein-like II"/>
    <property type="match status" value="1"/>
</dbReference>
<protein>
    <submittedName>
        <fullName evidence="3">Putative spermidine/putrescine transport system substrate-binding protein</fullName>
    </submittedName>
</protein>
<sequence>MKRISVLAMLAASVAASPLAAQETLYFAGYSGDFQTMFENEIAPGFEAEHDVNIVFVPGNSSQTIAKLQAQRNNQEISVALVDDGPMQMAVQFGLCDSVSDADAYAELYDMAKPEAFEGRAVGIGLVATGIAYNKEKFDGQGWDVPTSWNDLTDDRFDKRVTSNPISGTFGLNSLLMFARMNGGSEENIQPGMDAIRERLAPKVVTWSSSNAEMAQMFQNGDIDLGVWGSNRTVALRNTGFPVEFVYPDEGAPAIIASACAVTDGPQAELAQQLLVYLVSPAVQQKLATEGFGPTNRETILDADIAEDVPYGEEKLSKMISLDWDVINANRADWTREWTRTVE</sequence>
<evidence type="ECO:0000313" key="4">
    <source>
        <dbReference type="Proteomes" id="UP000199054"/>
    </source>
</evidence>
<accession>A0A1H8P141</accession>
<dbReference type="CDD" id="cd13589">
    <property type="entry name" value="PBP2_polyamine_RpCGA009"/>
    <property type="match status" value="1"/>
</dbReference>
<dbReference type="InterPro" id="IPR006059">
    <property type="entry name" value="SBP"/>
</dbReference>
<reference evidence="3 4" key="1">
    <citation type="submission" date="2016-10" db="EMBL/GenBank/DDBJ databases">
        <authorList>
            <person name="de Groot N.N."/>
        </authorList>
    </citation>
    <scope>NUCLEOTIDE SEQUENCE [LARGE SCALE GENOMIC DNA]</scope>
    <source>
        <strain evidence="3 4">DSM 8512</strain>
    </source>
</reference>
<name>A0A1H8P141_9RHOB</name>
<keyword evidence="4" id="KW-1185">Reference proteome</keyword>
<evidence type="ECO:0000313" key="3">
    <source>
        <dbReference type="EMBL" id="SEO35565.1"/>
    </source>
</evidence>
<dbReference type="GO" id="GO:0015888">
    <property type="term" value="P:thiamine transport"/>
    <property type="evidence" value="ECO:0007669"/>
    <property type="project" value="TreeGrafter"/>
</dbReference>
<dbReference type="EMBL" id="FODE01000076">
    <property type="protein sequence ID" value="SEO35565.1"/>
    <property type="molecule type" value="Genomic_DNA"/>
</dbReference>
<feature type="chain" id="PRO_5011565438" evidence="2">
    <location>
        <begin position="21"/>
        <end position="343"/>
    </location>
</feature>
<dbReference type="GO" id="GO:0030975">
    <property type="term" value="F:thiamine binding"/>
    <property type="evidence" value="ECO:0007669"/>
    <property type="project" value="TreeGrafter"/>
</dbReference>
<dbReference type="RefSeq" id="WP_090617841.1">
    <property type="nucleotide sequence ID" value="NZ_CP067124.1"/>
</dbReference>
<evidence type="ECO:0000256" key="2">
    <source>
        <dbReference type="SAM" id="SignalP"/>
    </source>
</evidence>
<organism evidence="3 4">
    <name type="scientific">Paracoccus alcaliphilus</name>
    <dbReference type="NCBI Taxonomy" id="34002"/>
    <lineage>
        <taxon>Bacteria</taxon>
        <taxon>Pseudomonadati</taxon>
        <taxon>Pseudomonadota</taxon>
        <taxon>Alphaproteobacteria</taxon>
        <taxon>Rhodobacterales</taxon>
        <taxon>Paracoccaceae</taxon>
        <taxon>Paracoccus</taxon>
    </lineage>
</organism>
<feature type="signal peptide" evidence="2">
    <location>
        <begin position="1"/>
        <end position="20"/>
    </location>
</feature>
<dbReference type="AlphaFoldDB" id="A0A1H8P141"/>
<dbReference type="Proteomes" id="UP000199054">
    <property type="component" value="Unassembled WGS sequence"/>
</dbReference>
<dbReference type="STRING" id="34002.SAMN04489859_10769"/>
<proteinExistence type="predicted"/>
<dbReference type="Gene3D" id="3.40.190.10">
    <property type="entry name" value="Periplasmic binding protein-like II"/>
    <property type="match status" value="2"/>
</dbReference>
<dbReference type="PANTHER" id="PTHR30006">
    <property type="entry name" value="THIAMINE-BINDING PERIPLASMIC PROTEIN-RELATED"/>
    <property type="match status" value="1"/>
</dbReference>
<dbReference type="PANTHER" id="PTHR30006:SF2">
    <property type="entry name" value="ABC TRANSPORTER SUBSTRATE-BINDING PROTEIN"/>
    <property type="match status" value="1"/>
</dbReference>